<keyword evidence="7" id="KW-1185">Reference proteome</keyword>
<dbReference type="Gene3D" id="1.20.120.1630">
    <property type="match status" value="1"/>
</dbReference>
<reference evidence="6" key="1">
    <citation type="submission" date="2022-08" db="EMBL/GenBank/DDBJ databases">
        <title>Chelativorans sichuanense sp. nov., a paraffin oil-degrading bacterium isolated from a mixture of oil-based drill cuttings and paddy soil.</title>
        <authorList>
            <person name="Yu J."/>
            <person name="Liu H."/>
            <person name="Chen Q."/>
        </authorList>
    </citation>
    <scope>NUCLEOTIDE SEQUENCE</scope>
    <source>
        <strain evidence="6">SCAU 2101</strain>
    </source>
</reference>
<comment type="caution">
    <text evidence="6">The sequence shown here is derived from an EMBL/GenBank/DDBJ whole genome shotgun (WGS) entry which is preliminary data.</text>
</comment>
<feature type="transmembrane region" description="Helical" evidence="5">
    <location>
        <begin position="18"/>
        <end position="37"/>
    </location>
</feature>
<feature type="transmembrane region" description="Helical" evidence="5">
    <location>
        <begin position="90"/>
        <end position="122"/>
    </location>
</feature>
<dbReference type="Proteomes" id="UP001149009">
    <property type="component" value="Unassembled WGS sequence"/>
</dbReference>
<dbReference type="PANTHER" id="PTHR12714:SF9">
    <property type="entry name" value="PROTEIN-S-ISOPRENYLCYSTEINE O-METHYLTRANSFERASE"/>
    <property type="match status" value="1"/>
</dbReference>
<dbReference type="Pfam" id="PF04191">
    <property type="entry name" value="PEMT"/>
    <property type="match status" value="1"/>
</dbReference>
<evidence type="ECO:0000313" key="7">
    <source>
        <dbReference type="Proteomes" id="UP001149009"/>
    </source>
</evidence>
<keyword evidence="4 5" id="KW-0472">Membrane</keyword>
<proteinExistence type="predicted"/>
<accession>A0A9X2XAY6</accession>
<comment type="subcellular location">
    <subcellularLocation>
        <location evidence="1">Endomembrane system</location>
        <topology evidence="1">Multi-pass membrane protein</topology>
    </subcellularLocation>
</comment>
<keyword evidence="2 5" id="KW-0812">Transmembrane</keyword>
<dbReference type="InterPro" id="IPR007318">
    <property type="entry name" value="Phopholipid_MeTrfase"/>
</dbReference>
<keyword evidence="3 5" id="KW-1133">Transmembrane helix</keyword>
<sequence>MSISGIARPADQQKRIRLIQVLSMLAAGILLFARPGWDQNSSAHEFIEMAGLALVLACIFGRLWSILYIGGRKNSELVTVGPYSMTRNPLYLSSLVGTIGIGLMFGSVLLALLLGTIAYVVFARTALREETYLRSAFGPAYDDYAARTPLFWPSPSLYREPTMVSFPPKALRRTFVDAMYFLMVFPLMEGLEYLQTSGYLPAAFHVY</sequence>
<dbReference type="EMBL" id="JAODNV010000030">
    <property type="protein sequence ID" value="MCT8992215.1"/>
    <property type="molecule type" value="Genomic_DNA"/>
</dbReference>
<evidence type="ECO:0000256" key="2">
    <source>
        <dbReference type="ARBA" id="ARBA00022692"/>
    </source>
</evidence>
<evidence type="ECO:0000313" key="6">
    <source>
        <dbReference type="EMBL" id="MCT8992215.1"/>
    </source>
</evidence>
<evidence type="ECO:0000256" key="3">
    <source>
        <dbReference type="ARBA" id="ARBA00022989"/>
    </source>
</evidence>
<dbReference type="AlphaFoldDB" id="A0A9X2XAY6"/>
<evidence type="ECO:0000256" key="4">
    <source>
        <dbReference type="ARBA" id="ARBA00023136"/>
    </source>
</evidence>
<dbReference type="GO" id="GO:0012505">
    <property type="term" value="C:endomembrane system"/>
    <property type="evidence" value="ECO:0007669"/>
    <property type="project" value="UniProtKB-SubCell"/>
</dbReference>
<feature type="transmembrane region" description="Helical" evidence="5">
    <location>
        <begin position="49"/>
        <end position="69"/>
    </location>
</feature>
<evidence type="ECO:0000256" key="5">
    <source>
        <dbReference type="SAM" id="Phobius"/>
    </source>
</evidence>
<evidence type="ECO:0000256" key="1">
    <source>
        <dbReference type="ARBA" id="ARBA00004127"/>
    </source>
</evidence>
<name>A0A9X2XAY6_9HYPH</name>
<gene>
    <name evidence="6" type="ORF">NYR54_18340</name>
</gene>
<organism evidence="6 7">
    <name type="scientific">Chelativorans petroleitrophicus</name>
    <dbReference type="NCBI Taxonomy" id="2975484"/>
    <lineage>
        <taxon>Bacteria</taxon>
        <taxon>Pseudomonadati</taxon>
        <taxon>Pseudomonadota</taxon>
        <taxon>Alphaproteobacteria</taxon>
        <taxon>Hyphomicrobiales</taxon>
        <taxon>Phyllobacteriaceae</taxon>
        <taxon>Chelativorans</taxon>
    </lineage>
</organism>
<dbReference type="RefSeq" id="WP_261517166.1">
    <property type="nucleotide sequence ID" value="NZ_JAODNV010000030.1"/>
</dbReference>
<protein>
    <submittedName>
        <fullName evidence="6">Isoprenylcysteine carboxylmethyltransferase family protein</fullName>
    </submittedName>
</protein>
<dbReference type="GO" id="GO:0016740">
    <property type="term" value="F:transferase activity"/>
    <property type="evidence" value="ECO:0007669"/>
    <property type="project" value="UniProtKB-ARBA"/>
</dbReference>
<dbReference type="PANTHER" id="PTHR12714">
    <property type="entry name" value="PROTEIN-S ISOPRENYLCYSTEINE O-METHYLTRANSFERASE"/>
    <property type="match status" value="1"/>
</dbReference>